<dbReference type="Gene3D" id="3.40.50.300">
    <property type="entry name" value="P-loop containing nucleotide triphosphate hydrolases"/>
    <property type="match status" value="1"/>
</dbReference>
<keyword evidence="1" id="KW-0547">Nucleotide-binding</keyword>
<organism evidence="4 5">
    <name type="scientific">Micromonospora saelicesensis</name>
    <dbReference type="NCBI Taxonomy" id="285676"/>
    <lineage>
        <taxon>Bacteria</taxon>
        <taxon>Bacillati</taxon>
        <taxon>Actinomycetota</taxon>
        <taxon>Actinomycetes</taxon>
        <taxon>Micromonosporales</taxon>
        <taxon>Micromonosporaceae</taxon>
        <taxon>Micromonospora</taxon>
    </lineage>
</organism>
<keyword evidence="5" id="KW-1185">Reference proteome</keyword>
<evidence type="ECO:0000313" key="5">
    <source>
        <dbReference type="Proteomes" id="UP000249334"/>
    </source>
</evidence>
<dbReference type="PANTHER" id="PTHR46844:SF1">
    <property type="entry name" value="SLR5058 PROTEIN"/>
    <property type="match status" value="1"/>
</dbReference>
<comment type="caution">
    <text evidence="4">The sequence shown here is derived from an EMBL/GenBank/DDBJ whole genome shotgun (WGS) entry which is preliminary data.</text>
</comment>
<feature type="domain" description="NACHT" evidence="3">
    <location>
        <begin position="286"/>
        <end position="620"/>
    </location>
</feature>
<dbReference type="Gene3D" id="3.80.10.10">
    <property type="entry name" value="Ribonuclease Inhibitor"/>
    <property type="match status" value="1"/>
</dbReference>
<dbReference type="Pfam" id="PF05729">
    <property type="entry name" value="NACHT"/>
    <property type="match status" value="1"/>
</dbReference>
<dbReference type="PROSITE" id="PS50837">
    <property type="entry name" value="NACHT"/>
    <property type="match status" value="1"/>
</dbReference>
<evidence type="ECO:0000256" key="1">
    <source>
        <dbReference type="ARBA" id="ARBA00022741"/>
    </source>
</evidence>
<dbReference type="Pfam" id="PF22733">
    <property type="entry name" value="NNH1"/>
    <property type="match status" value="1"/>
</dbReference>
<sequence>MGMVETALLRLAGSVVTPAVKRWLGRCREQRERETPLIELIGSGIVDDLGVRRAGRRLDDIVDTVYERLQPLVRRREPALPDNEIAAALNAVADTLRDADLSDAAVFADDVDPALMATRLRRQLPDIPARAALSEAAGHLYGRVLDECCTCLTQLVVQLPPFQGRATVQTLERLSTVAESLTQVLARLPVTSLDAPTGTSHDAQFRGRYLSHLLTVLDHLELFGVDVHRYRLRTPLSIAYISLAVTGGNTRSLRRGRSRWDPGLLRSDGGGDSASVRAEQALGDAARILLRGDAGSGKTTLMQWIAVTAARHGFTGELDDWNGRTPFLIRLRDHVAQPLPPPERFLDPIAPTIAGLMPPGWVHRQLGTGAILCVDGVDEVPEGHRRTVRDWLHGLLSAYPDLRVVVTSRPAAASARWLDTEGFASVFLERMGPADVKALIRHWHEAVRRAADLPCEPHLLPGYEQRLLAQLDGSAHLQNLAGSPLLCAMLCALNLDRDSNLPRNRMDIYQAAIDMLLHRRDSQRGVPTALPELTSRDQAQLLQEVAWWMTQNSRTELTRAEATQRFEHRLAGIRHITASVVAVLEHMIQRSGVLREPVPDRIDFVHRTFQEYLAAREAADQGHTGALLEHAHLDTWRETIILAAGHANAPVRMQLLTGLLTLAGERPKQARRLRLLAAACLETAPAVEPEVLTRIRSHLRELLPRSVAEARSLAAVGEPLLAELPADLSTLSEAQAAATVRAVALVNGPDALATLARYGTDPRPRVQQQLITAWEYFDPTDYADRVLADAPLDGGEATIRNATLLPALPRLRHLAKTVIRSDQKLDLAQLSDVPHLTEVQLTANGVVGDLEHLAKSSDLSSIWLEADQQLLDLSSLPKLPRLTDLSLWGLAPDQDLTALTHMTQLRWLALGGVEVSGRLLAELIALRYLNFSPPPLWHPAMLDPLRNLTQLALYDSEEPAGGVHELAVKLRQLKITYLWLAACTWLTDLAALASIDTLTELVIDRTPVTDLSPLAGLSQLRWLSIGNSEHVFDLTPLVGLAELKNLSIVSSAPGLDLTPLHGKHMTVYLPRSIEIADAARPDGVRIKRR</sequence>
<keyword evidence="2" id="KW-0067">ATP-binding</keyword>
<accession>A0ABX9CQB8</accession>
<dbReference type="SUPFAM" id="SSF52058">
    <property type="entry name" value="L domain-like"/>
    <property type="match status" value="1"/>
</dbReference>
<protein>
    <recommendedName>
        <fullName evidence="3">NACHT domain-containing protein</fullName>
    </recommendedName>
</protein>
<dbReference type="InterPro" id="IPR007111">
    <property type="entry name" value="NACHT_NTPase"/>
</dbReference>
<dbReference type="InterPro" id="IPR054547">
    <property type="entry name" value="NNH1"/>
</dbReference>
<dbReference type="InterPro" id="IPR032675">
    <property type="entry name" value="LRR_dom_sf"/>
</dbReference>
<dbReference type="PANTHER" id="PTHR46844">
    <property type="entry name" value="SLR5058 PROTEIN"/>
    <property type="match status" value="1"/>
</dbReference>
<evidence type="ECO:0000313" key="4">
    <source>
        <dbReference type="EMBL" id="RAO04694.1"/>
    </source>
</evidence>
<gene>
    <name evidence="4" type="ORF">GAR05_00557</name>
</gene>
<dbReference type="SUPFAM" id="SSF52540">
    <property type="entry name" value="P-loop containing nucleoside triphosphate hydrolases"/>
    <property type="match status" value="1"/>
</dbReference>
<dbReference type="Proteomes" id="UP000249334">
    <property type="component" value="Unassembled WGS sequence"/>
</dbReference>
<evidence type="ECO:0000259" key="3">
    <source>
        <dbReference type="PROSITE" id="PS50837"/>
    </source>
</evidence>
<reference evidence="4 5" key="1">
    <citation type="submission" date="2018-03" db="EMBL/GenBank/DDBJ databases">
        <title>Genomic framework for the identification of Micromonospora saelicesensis and Micromonospora noduli.</title>
        <authorList>
            <person name="Riesco R."/>
            <person name="Trujillo M.E."/>
        </authorList>
    </citation>
    <scope>NUCLEOTIDE SEQUENCE [LARGE SCALE GENOMIC DNA]</scope>
    <source>
        <strain evidence="4 5">GAR05</strain>
    </source>
</reference>
<dbReference type="InterPro" id="IPR027417">
    <property type="entry name" value="P-loop_NTPase"/>
</dbReference>
<evidence type="ECO:0000256" key="2">
    <source>
        <dbReference type="ARBA" id="ARBA00022840"/>
    </source>
</evidence>
<dbReference type="EMBL" id="PXXW01000006">
    <property type="protein sequence ID" value="RAO04694.1"/>
    <property type="molecule type" value="Genomic_DNA"/>
</dbReference>
<proteinExistence type="predicted"/>
<name>A0ABX9CQB8_9ACTN</name>